<evidence type="ECO:0000313" key="3">
    <source>
        <dbReference type="Proteomes" id="UP000807342"/>
    </source>
</evidence>
<feature type="region of interest" description="Disordered" evidence="1">
    <location>
        <begin position="70"/>
        <end position="111"/>
    </location>
</feature>
<name>A0A9P5X0X4_9AGAR</name>
<protein>
    <submittedName>
        <fullName evidence="2">Uncharacterized protein</fullName>
    </submittedName>
</protein>
<gene>
    <name evidence="2" type="ORF">P691DRAFT_766297</name>
</gene>
<proteinExistence type="predicted"/>
<dbReference type="EMBL" id="MU151912">
    <property type="protein sequence ID" value="KAF9441431.1"/>
    <property type="molecule type" value="Genomic_DNA"/>
</dbReference>
<evidence type="ECO:0000313" key="2">
    <source>
        <dbReference type="EMBL" id="KAF9441431.1"/>
    </source>
</evidence>
<dbReference type="AlphaFoldDB" id="A0A9P5X0X4"/>
<comment type="caution">
    <text evidence="2">The sequence shown here is derived from an EMBL/GenBank/DDBJ whole genome shotgun (WGS) entry which is preliminary data.</text>
</comment>
<sequence length="170" mass="19314">MVQAQANILQVKSVWLTNPMMPSNQWNSTMIYATQPETQDEQELACLDTIILANIKQQQDVCKHIGNAGKAKNVPTGNMWPSNEHQSTSKNPATQAAPSRQTYPPQNLVPNPTQQQQYQFALPIEDPKAIQNVVQHSLDGMVTLTQRELYTITPNIRKHIKEQVMLNRKW</sequence>
<dbReference type="OrthoDB" id="5596707at2759"/>
<reference evidence="2" key="1">
    <citation type="submission" date="2020-11" db="EMBL/GenBank/DDBJ databases">
        <authorList>
            <consortium name="DOE Joint Genome Institute"/>
            <person name="Ahrendt S."/>
            <person name="Riley R."/>
            <person name="Andreopoulos W."/>
            <person name="Labutti K."/>
            <person name="Pangilinan J."/>
            <person name="Ruiz-Duenas F.J."/>
            <person name="Barrasa J.M."/>
            <person name="Sanchez-Garcia M."/>
            <person name="Camarero S."/>
            <person name="Miyauchi S."/>
            <person name="Serrano A."/>
            <person name="Linde D."/>
            <person name="Babiker R."/>
            <person name="Drula E."/>
            <person name="Ayuso-Fernandez I."/>
            <person name="Pacheco R."/>
            <person name="Padilla G."/>
            <person name="Ferreira P."/>
            <person name="Barriuso J."/>
            <person name="Kellner H."/>
            <person name="Castanera R."/>
            <person name="Alfaro M."/>
            <person name="Ramirez L."/>
            <person name="Pisabarro A.G."/>
            <person name="Kuo A."/>
            <person name="Tritt A."/>
            <person name="Lipzen A."/>
            <person name="He G."/>
            <person name="Yan M."/>
            <person name="Ng V."/>
            <person name="Cullen D."/>
            <person name="Martin F."/>
            <person name="Rosso M.-N."/>
            <person name="Henrissat B."/>
            <person name="Hibbett D."/>
            <person name="Martinez A.T."/>
            <person name="Grigoriev I.V."/>
        </authorList>
    </citation>
    <scope>NUCLEOTIDE SEQUENCE</scope>
    <source>
        <strain evidence="2">MF-IS2</strain>
    </source>
</reference>
<organism evidence="2 3">
    <name type="scientific">Macrolepiota fuliginosa MF-IS2</name>
    <dbReference type="NCBI Taxonomy" id="1400762"/>
    <lineage>
        <taxon>Eukaryota</taxon>
        <taxon>Fungi</taxon>
        <taxon>Dikarya</taxon>
        <taxon>Basidiomycota</taxon>
        <taxon>Agaricomycotina</taxon>
        <taxon>Agaricomycetes</taxon>
        <taxon>Agaricomycetidae</taxon>
        <taxon>Agaricales</taxon>
        <taxon>Agaricineae</taxon>
        <taxon>Agaricaceae</taxon>
        <taxon>Macrolepiota</taxon>
    </lineage>
</organism>
<feature type="compositionally biased region" description="Polar residues" evidence="1">
    <location>
        <begin position="75"/>
        <end position="111"/>
    </location>
</feature>
<accession>A0A9P5X0X4</accession>
<keyword evidence="3" id="KW-1185">Reference proteome</keyword>
<dbReference type="Proteomes" id="UP000807342">
    <property type="component" value="Unassembled WGS sequence"/>
</dbReference>
<evidence type="ECO:0000256" key="1">
    <source>
        <dbReference type="SAM" id="MobiDB-lite"/>
    </source>
</evidence>